<name>A0A011MAH5_9PROT</name>
<feature type="region of interest" description="Disordered" evidence="1">
    <location>
        <begin position="24"/>
        <end position="54"/>
    </location>
</feature>
<dbReference type="PATRIC" id="fig|1454001.3.peg.2370"/>
<evidence type="ECO:0000256" key="1">
    <source>
        <dbReference type="SAM" id="MobiDB-lite"/>
    </source>
</evidence>
<feature type="compositionally biased region" description="Low complexity" evidence="1">
    <location>
        <begin position="24"/>
        <end position="33"/>
    </location>
</feature>
<keyword evidence="2" id="KW-0732">Signal</keyword>
<protein>
    <submittedName>
        <fullName evidence="3">Uncharacterized protein</fullName>
    </submittedName>
</protein>
<dbReference type="STRING" id="1454001.AW08_02326"/>
<proteinExistence type="predicted"/>
<reference evidence="3" key="1">
    <citation type="submission" date="2014-02" db="EMBL/GenBank/DDBJ databases">
        <title>Expanding our view of genomic diversity in Candidatus Accumulibacter clades.</title>
        <authorList>
            <person name="Skennerton C.T."/>
            <person name="Barr J.J."/>
            <person name="Slater F.R."/>
            <person name="Bond P.L."/>
            <person name="Tyson G.W."/>
        </authorList>
    </citation>
    <scope>NUCLEOTIDE SEQUENCE [LARGE SCALE GENOMIC DNA]</scope>
</reference>
<dbReference type="AlphaFoldDB" id="A0A011MAH5"/>
<gene>
    <name evidence="3" type="ORF">AW08_02326</name>
</gene>
<dbReference type="Proteomes" id="UP000020218">
    <property type="component" value="Unassembled WGS sequence"/>
</dbReference>
<feature type="chain" id="PRO_5001460548" evidence="2">
    <location>
        <begin position="19"/>
        <end position="118"/>
    </location>
</feature>
<evidence type="ECO:0000313" key="4">
    <source>
        <dbReference type="Proteomes" id="UP000020218"/>
    </source>
</evidence>
<organism evidence="3 4">
    <name type="scientific">Candidatus Accumulibacter adjunctus</name>
    <dbReference type="NCBI Taxonomy" id="1454001"/>
    <lineage>
        <taxon>Bacteria</taxon>
        <taxon>Pseudomonadati</taxon>
        <taxon>Pseudomonadota</taxon>
        <taxon>Betaproteobacteria</taxon>
        <taxon>Candidatus Accumulibacter</taxon>
    </lineage>
</organism>
<accession>A0A011MAH5</accession>
<evidence type="ECO:0000313" key="3">
    <source>
        <dbReference type="EMBL" id="EXI66743.1"/>
    </source>
</evidence>
<sequence length="118" mass="12941">MDLTTSLLLSILSAVAEAALEPAAEQPYAQEEQSLPRALPDEARKGVMQPPTGDGYLTINGQHWPLAPTAQIRNRQNLIVVPMQIQVASEIAYLTNDDGAIHRVWMLTPTEAAVARRR</sequence>
<keyword evidence="4" id="KW-1185">Reference proteome</keyword>
<feature type="signal peptide" evidence="2">
    <location>
        <begin position="1"/>
        <end position="18"/>
    </location>
</feature>
<dbReference type="EMBL" id="JFAX01000013">
    <property type="protein sequence ID" value="EXI66743.1"/>
    <property type="molecule type" value="Genomic_DNA"/>
</dbReference>
<evidence type="ECO:0000256" key="2">
    <source>
        <dbReference type="SAM" id="SignalP"/>
    </source>
</evidence>
<comment type="caution">
    <text evidence="3">The sequence shown here is derived from an EMBL/GenBank/DDBJ whole genome shotgun (WGS) entry which is preliminary data.</text>
</comment>